<name>C4R3A0_KOMPG</name>
<dbReference type="Proteomes" id="UP000000314">
    <property type="component" value="Chromosome 3"/>
</dbReference>
<proteinExistence type="predicted"/>
<dbReference type="Pfam" id="PF13928">
    <property type="entry name" value="Flocculin_t3"/>
    <property type="match status" value="1"/>
</dbReference>
<keyword evidence="5" id="KW-1185">Reference proteome</keyword>
<reference evidence="4 5" key="1">
    <citation type="journal article" date="2009" name="Nat. Biotechnol.">
        <title>Genome sequence of the recombinant protein production host Pichia pastoris.</title>
        <authorList>
            <person name="De Schutter K."/>
            <person name="Lin Y.C."/>
            <person name="Tiels P."/>
            <person name="Van Hecke A."/>
            <person name="Glinka S."/>
            <person name="Weber-Lehmann J."/>
            <person name="Rouze P."/>
            <person name="Van de Peer Y."/>
            <person name="Callewaert N."/>
        </authorList>
    </citation>
    <scope>NUCLEOTIDE SEQUENCE [LARGE SCALE GENOMIC DNA]</scope>
    <source>
        <strain evidence="5">GS115 / ATCC 20864</strain>
    </source>
</reference>
<dbReference type="InterPro" id="IPR025928">
    <property type="entry name" value="Flocculin_t3_rpt"/>
</dbReference>
<evidence type="ECO:0000256" key="2">
    <source>
        <dbReference type="ARBA" id="ARBA00023180"/>
    </source>
</evidence>
<dbReference type="EMBL" id="FN392321">
    <property type="protein sequence ID" value="CAY69935.1"/>
    <property type="molecule type" value="Genomic_DNA"/>
</dbReference>
<dbReference type="HOGENOM" id="CLU_458627_0_0_1"/>
<dbReference type="KEGG" id="ppa:PAS_chr3_0002"/>
<evidence type="ECO:0000256" key="3">
    <source>
        <dbReference type="SAM" id="SignalP"/>
    </source>
</evidence>
<keyword evidence="1 3" id="KW-0732">Signal</keyword>
<accession>C4R3A0</accession>
<evidence type="ECO:0000256" key="1">
    <source>
        <dbReference type="ARBA" id="ARBA00022729"/>
    </source>
</evidence>
<dbReference type="RefSeq" id="XP_002492215.1">
    <property type="nucleotide sequence ID" value="XM_002492170.1"/>
</dbReference>
<feature type="signal peptide" evidence="3">
    <location>
        <begin position="1"/>
        <end position="19"/>
    </location>
</feature>
<protein>
    <submittedName>
        <fullName evidence="4">Uncharacterized protein</fullName>
    </submittedName>
</protein>
<gene>
    <name evidence="4" type="ordered locus">PAS_chr3_0002</name>
</gene>
<keyword evidence="2" id="KW-0325">Glycoprotein</keyword>
<organism evidence="4 5">
    <name type="scientific">Komagataella phaffii (strain GS115 / ATCC 20864)</name>
    <name type="common">Yeast</name>
    <name type="synonym">Pichia pastoris</name>
    <dbReference type="NCBI Taxonomy" id="644223"/>
    <lineage>
        <taxon>Eukaryota</taxon>
        <taxon>Fungi</taxon>
        <taxon>Dikarya</taxon>
        <taxon>Ascomycota</taxon>
        <taxon>Saccharomycotina</taxon>
        <taxon>Pichiomycetes</taxon>
        <taxon>Pichiales</taxon>
        <taxon>Pichiaceae</taxon>
        <taxon>Komagataella</taxon>
    </lineage>
</organism>
<dbReference type="InParanoid" id="C4R3A0"/>
<feature type="chain" id="PRO_5002942193" evidence="3">
    <location>
        <begin position="20"/>
        <end position="595"/>
    </location>
</feature>
<dbReference type="AlphaFoldDB" id="C4R3A0"/>
<dbReference type="OrthoDB" id="10635384at2759"/>
<evidence type="ECO:0000313" key="4">
    <source>
        <dbReference type="EMBL" id="CAY69935.1"/>
    </source>
</evidence>
<dbReference type="GeneID" id="8199632"/>
<sequence>MSLLLFLVLGAFLLSSVKAADIGAFRLRVYTPGRFTNGALNFNNWGYQYLDASSSNGQLFAGYATVTSVTTFLAPDDEGFVWGSSLGGYPGFLGIGAGATAFHLTGIPGDALSWYIEDNILKTSSPTYVCSRNDGDVVVGIEANTRWLAMHDTSQLPPNYYCFQADYEIVALWYIPDTTSTWTGTETSTTTDDDGSVIELVPTPLPDTTSTWTGTFTTFTTDDDGSVIELVPTPLPDSTSTWTGTYTTFTTDEDGSTIAVVPSSTIDSTSTWTGTYTTFTTDEDGSTIAVVPSSTIDSTSTWTGTYTTFTTDEDGSTIAVVPSSTIDSTSTWTGTFTTFTTDEDGSTIVVVPSSTSDHHDKPGASETILTNGGISTTVVTVTSCDIEKCTKTTALTGVTETTLTTGGTTTVVTTYCPLPTDIVTVKTTSISGSEVLQTIYTAKPSNDVPDVQTLTVTITREVCDASTCTQATIVTGEILKTTTLADTHSTTVVPVYVPLDTDQPLVELSTLETVLKSSEFASGPAVTAGSAQQPSYQSGGVAESSLTVSEFEAHSTSDTVSQPSTISPQTGEANALRWSSFFGAALVPLVNVFFV</sequence>
<evidence type="ECO:0000313" key="5">
    <source>
        <dbReference type="Proteomes" id="UP000000314"/>
    </source>
</evidence>